<sequence>MEGINQLPCVSLAPSVSPAHANPTLAALLCGLLRVIRYAPHRDAFAAALRFRQLLLLFRVAGHLDAAQASRLSALVDNALYRGTRSPSVKDR</sequence>
<dbReference type="Proteomes" id="UP000501237">
    <property type="component" value="Chromosome"/>
</dbReference>
<proteinExistence type="predicted"/>
<gene>
    <name evidence="1" type="ORF">PtoMrB4_44300</name>
</gene>
<accession>A0A679GID7</accession>
<name>A0A679GID7_9GAMM</name>
<dbReference type="AlphaFoldDB" id="A0A679GID7"/>
<dbReference type="EMBL" id="AP022642">
    <property type="protein sequence ID" value="BCA30453.1"/>
    <property type="molecule type" value="Genomic_DNA"/>
</dbReference>
<reference evidence="1 2" key="1">
    <citation type="journal article" date="2020" name="Microbiol. Resour. Announc.">
        <title>Complete genome sequence of Pseudomonas otitidis strain MrB4, isolated from Lake Biwa in Japan.</title>
        <authorList>
            <person name="Miyazaki K."/>
            <person name="Hase E."/>
            <person name="Maruya T."/>
        </authorList>
    </citation>
    <scope>NUCLEOTIDE SEQUENCE [LARGE SCALE GENOMIC DNA]</scope>
    <source>
        <strain evidence="1 2">MrB4</strain>
    </source>
</reference>
<dbReference type="KEGG" id="poj:PtoMrB4_44300"/>
<evidence type="ECO:0000313" key="1">
    <source>
        <dbReference type="EMBL" id="BCA30453.1"/>
    </source>
</evidence>
<protein>
    <submittedName>
        <fullName evidence="1">Uncharacterized protein</fullName>
    </submittedName>
</protein>
<evidence type="ECO:0000313" key="2">
    <source>
        <dbReference type="Proteomes" id="UP000501237"/>
    </source>
</evidence>
<organism evidence="1 2">
    <name type="scientific">Metapseudomonas otitidis</name>
    <dbReference type="NCBI Taxonomy" id="319939"/>
    <lineage>
        <taxon>Bacteria</taxon>
        <taxon>Pseudomonadati</taxon>
        <taxon>Pseudomonadota</taxon>
        <taxon>Gammaproteobacteria</taxon>
        <taxon>Pseudomonadales</taxon>
        <taxon>Pseudomonadaceae</taxon>
        <taxon>Metapseudomonas</taxon>
    </lineage>
</organism>